<proteinExistence type="predicted"/>
<feature type="transmembrane region" description="Helical" evidence="1">
    <location>
        <begin position="99"/>
        <end position="117"/>
    </location>
</feature>
<evidence type="ECO:0000313" key="2">
    <source>
        <dbReference type="EMBL" id="MFC7153248.1"/>
    </source>
</evidence>
<dbReference type="Proteomes" id="UP001596378">
    <property type="component" value="Unassembled WGS sequence"/>
</dbReference>
<keyword evidence="1" id="KW-0472">Membrane</keyword>
<keyword evidence="1" id="KW-1133">Transmembrane helix</keyword>
<evidence type="ECO:0000256" key="1">
    <source>
        <dbReference type="SAM" id="Phobius"/>
    </source>
</evidence>
<protein>
    <submittedName>
        <fullName evidence="2">Uncharacterized protein</fullName>
    </submittedName>
</protein>
<feature type="transmembrane region" description="Helical" evidence="1">
    <location>
        <begin position="34"/>
        <end position="53"/>
    </location>
</feature>
<keyword evidence="3" id="KW-1185">Reference proteome</keyword>
<comment type="caution">
    <text evidence="2">The sequence shown here is derived from an EMBL/GenBank/DDBJ whole genome shotgun (WGS) entry which is preliminary data.</text>
</comment>
<accession>A0ABW2FJB1</accession>
<evidence type="ECO:0000313" key="3">
    <source>
        <dbReference type="Proteomes" id="UP001596378"/>
    </source>
</evidence>
<sequence length="131" mass="14588">MKLPLGLMIIAACHYGLGVIYNSSPFTEPGFPYMAVYALLIGLSIPNGVFAVRSRNKSTFMKWVASSTLPGLLFMTYAKTQNNSGGLMPTTWDWGLWELFLPAIFGIVQIVILIYFLGTRARRAKGRAHQR</sequence>
<dbReference type="RefSeq" id="WP_378051943.1">
    <property type="nucleotide sequence ID" value="NZ_JBHMDN010000038.1"/>
</dbReference>
<name>A0ABW2FJB1_9BACL</name>
<dbReference type="EMBL" id="JBHTAI010000031">
    <property type="protein sequence ID" value="MFC7153248.1"/>
    <property type="molecule type" value="Genomic_DNA"/>
</dbReference>
<gene>
    <name evidence="2" type="ORF">ACFQMJ_32395</name>
</gene>
<reference evidence="3" key="1">
    <citation type="journal article" date="2019" name="Int. J. Syst. Evol. Microbiol.">
        <title>The Global Catalogue of Microorganisms (GCM) 10K type strain sequencing project: providing services to taxonomists for standard genome sequencing and annotation.</title>
        <authorList>
            <consortium name="The Broad Institute Genomics Platform"/>
            <consortium name="The Broad Institute Genome Sequencing Center for Infectious Disease"/>
            <person name="Wu L."/>
            <person name="Ma J."/>
        </authorList>
    </citation>
    <scope>NUCLEOTIDE SEQUENCE [LARGE SCALE GENOMIC DNA]</scope>
    <source>
        <strain evidence="3">KCTC 12907</strain>
    </source>
</reference>
<organism evidence="2 3">
    <name type="scientific">Cohnella cellulosilytica</name>
    <dbReference type="NCBI Taxonomy" id="986710"/>
    <lineage>
        <taxon>Bacteria</taxon>
        <taxon>Bacillati</taxon>
        <taxon>Bacillota</taxon>
        <taxon>Bacilli</taxon>
        <taxon>Bacillales</taxon>
        <taxon>Paenibacillaceae</taxon>
        <taxon>Cohnella</taxon>
    </lineage>
</organism>
<keyword evidence="1" id="KW-0812">Transmembrane</keyword>
<feature type="transmembrane region" description="Helical" evidence="1">
    <location>
        <begin position="60"/>
        <end position="79"/>
    </location>
</feature>